<dbReference type="RefSeq" id="WP_116068869.1">
    <property type="nucleotide sequence ID" value="NZ_BONB01000014.1"/>
</dbReference>
<dbReference type="AlphaFoldDB" id="A0A3D9ZJN8"/>
<reference evidence="1 2" key="1">
    <citation type="submission" date="2018-08" db="EMBL/GenBank/DDBJ databases">
        <title>Sequencing the genomes of 1000 actinobacteria strains.</title>
        <authorList>
            <person name="Klenk H.-P."/>
        </authorList>
    </citation>
    <scope>NUCLEOTIDE SEQUENCE [LARGE SCALE GENOMIC DNA]</scope>
    <source>
        <strain evidence="1 2">DSM 44099</strain>
    </source>
</reference>
<evidence type="ECO:0000313" key="2">
    <source>
        <dbReference type="Proteomes" id="UP000256913"/>
    </source>
</evidence>
<dbReference type="OrthoDB" id="7171245at2"/>
<dbReference type="Proteomes" id="UP000256913">
    <property type="component" value="Unassembled WGS sequence"/>
</dbReference>
<comment type="caution">
    <text evidence="1">The sequence shown here is derived from an EMBL/GenBank/DDBJ whole genome shotgun (WGS) entry which is preliminary data.</text>
</comment>
<gene>
    <name evidence="1" type="ORF">DFJ67_3419</name>
</gene>
<accession>A0A3D9ZJN8</accession>
<name>A0A3D9ZJN8_9ACTN</name>
<evidence type="ECO:0008006" key="3">
    <source>
        <dbReference type="Google" id="ProtNLM"/>
    </source>
</evidence>
<dbReference type="EMBL" id="QUMQ01000001">
    <property type="protein sequence ID" value="REF97421.1"/>
    <property type="molecule type" value="Genomic_DNA"/>
</dbReference>
<proteinExistence type="predicted"/>
<evidence type="ECO:0000313" key="1">
    <source>
        <dbReference type="EMBL" id="REF97421.1"/>
    </source>
</evidence>
<organism evidence="1 2">
    <name type="scientific">Asanoa ferruginea</name>
    <dbReference type="NCBI Taxonomy" id="53367"/>
    <lineage>
        <taxon>Bacteria</taxon>
        <taxon>Bacillati</taxon>
        <taxon>Actinomycetota</taxon>
        <taxon>Actinomycetes</taxon>
        <taxon>Micromonosporales</taxon>
        <taxon>Micromonosporaceae</taxon>
        <taxon>Asanoa</taxon>
    </lineage>
</organism>
<keyword evidence="2" id="KW-1185">Reference proteome</keyword>
<sequence length="325" mass="36097">MWPFSISSRLTVDPTEGDPTARALVESLARHDWAAAETLLRGTPDADDRAYVLDLTSAVPDLWPALGSWVAAAPGDPLPLTVRGAYAIGWAWEARTAARAKYVTRERFQEFFRRLLLAEDDLAAAIALDPEDVTARSFLVLSARGRQVPKEEAEARFAAVVDRYPHHRFAHEHRLQYLCHKWFGSDEEMFAFAREASAAAPEGSLLGALIPDAHVERSMERPGAGYWTSTAVRDELHAAAARSVFHPSYPKRLGWVWAMNLFAYAFSMSGDRQAAATCFAALGDRVTEYPWTYDTVLARPEKAYAKHRARAYGSTHVHPGDVLGQ</sequence>
<protein>
    <recommendedName>
        <fullName evidence="3">DUF4034 domain-containing protein</fullName>
    </recommendedName>
</protein>